<sequence length="90" mass="10752">MWTKRDKRLESFFVRPSSSHMEMTNYFHFHKAHPSQVLPTSTMTSSLGSAPTVLWKTNGARRRRFDLFLFRSHCDCLSKIYYRRSLFTTE</sequence>
<reference evidence="1" key="1">
    <citation type="submission" date="2012-04" db="EMBL/GenBank/DDBJ databases">
        <title>The Genome Sequence of Loa loa.</title>
        <authorList>
            <consortium name="The Broad Institute Genome Sequencing Platform"/>
            <consortium name="Broad Institute Genome Sequencing Center for Infectious Disease"/>
            <person name="Nutman T.B."/>
            <person name="Fink D.L."/>
            <person name="Russ C."/>
            <person name="Young S."/>
            <person name="Zeng Q."/>
            <person name="Gargeya S."/>
            <person name="Alvarado L."/>
            <person name="Berlin A."/>
            <person name="Chapman S.B."/>
            <person name="Chen Z."/>
            <person name="Freedman E."/>
            <person name="Gellesch M."/>
            <person name="Goldberg J."/>
            <person name="Griggs A."/>
            <person name="Gujja S."/>
            <person name="Heilman E.R."/>
            <person name="Heiman D."/>
            <person name="Howarth C."/>
            <person name="Mehta T."/>
            <person name="Neiman D."/>
            <person name="Pearson M."/>
            <person name="Roberts A."/>
            <person name="Saif S."/>
            <person name="Shea T."/>
            <person name="Shenoy N."/>
            <person name="Sisk P."/>
            <person name="Stolte C."/>
            <person name="Sykes S."/>
            <person name="White J."/>
            <person name="Yandava C."/>
            <person name="Haas B."/>
            <person name="Henn M.R."/>
            <person name="Nusbaum C."/>
            <person name="Birren B."/>
        </authorList>
    </citation>
    <scope>NUCLEOTIDE SEQUENCE [LARGE SCALE GENOMIC DNA]</scope>
</reference>
<name>A0A1I7VLL5_LOALO</name>
<dbReference type="Proteomes" id="UP000095285">
    <property type="component" value="Unassembled WGS sequence"/>
</dbReference>
<reference evidence="2" key="2">
    <citation type="submission" date="2016-11" db="UniProtKB">
        <authorList>
            <consortium name="WormBaseParasite"/>
        </authorList>
    </citation>
    <scope>IDENTIFICATION</scope>
</reference>
<protein>
    <submittedName>
        <fullName evidence="2">Ovule protein</fullName>
    </submittedName>
</protein>
<dbReference type="AlphaFoldDB" id="A0A1I7VLL5"/>
<accession>A0A1I7VLL5</accession>
<organism evidence="1 2">
    <name type="scientific">Loa loa</name>
    <name type="common">Eye worm</name>
    <name type="synonym">Filaria loa</name>
    <dbReference type="NCBI Taxonomy" id="7209"/>
    <lineage>
        <taxon>Eukaryota</taxon>
        <taxon>Metazoa</taxon>
        <taxon>Ecdysozoa</taxon>
        <taxon>Nematoda</taxon>
        <taxon>Chromadorea</taxon>
        <taxon>Rhabditida</taxon>
        <taxon>Spirurina</taxon>
        <taxon>Spiruromorpha</taxon>
        <taxon>Filarioidea</taxon>
        <taxon>Onchocercidae</taxon>
        <taxon>Loa</taxon>
    </lineage>
</organism>
<evidence type="ECO:0000313" key="2">
    <source>
        <dbReference type="WBParaSite" id="EN70_3894"/>
    </source>
</evidence>
<dbReference type="WBParaSite" id="EN70_3894">
    <property type="protein sequence ID" value="EN70_3894"/>
    <property type="gene ID" value="EN70_3894"/>
</dbReference>
<keyword evidence="1" id="KW-1185">Reference proteome</keyword>
<evidence type="ECO:0000313" key="1">
    <source>
        <dbReference type="Proteomes" id="UP000095285"/>
    </source>
</evidence>
<proteinExistence type="predicted"/>